<evidence type="ECO:0000313" key="3">
    <source>
        <dbReference type="Proteomes" id="UP000886998"/>
    </source>
</evidence>
<dbReference type="OrthoDB" id="6435533at2759"/>
<dbReference type="AlphaFoldDB" id="A0A8X6IGZ0"/>
<dbReference type="Proteomes" id="UP000886998">
    <property type="component" value="Unassembled WGS sequence"/>
</dbReference>
<name>A0A8X6IGZ0_9ARAC</name>
<gene>
    <name evidence="2" type="ORF">TNIN_325881</name>
</gene>
<proteinExistence type="predicted"/>
<accession>A0A8X6IGZ0</accession>
<feature type="region of interest" description="Disordered" evidence="1">
    <location>
        <begin position="82"/>
        <end position="113"/>
    </location>
</feature>
<keyword evidence="3" id="KW-1185">Reference proteome</keyword>
<evidence type="ECO:0000313" key="2">
    <source>
        <dbReference type="EMBL" id="GFS44603.1"/>
    </source>
</evidence>
<evidence type="ECO:0000256" key="1">
    <source>
        <dbReference type="SAM" id="MobiDB-lite"/>
    </source>
</evidence>
<reference evidence="2" key="1">
    <citation type="submission" date="2020-08" db="EMBL/GenBank/DDBJ databases">
        <title>Multicomponent nature underlies the extraordinary mechanical properties of spider dragline silk.</title>
        <authorList>
            <person name="Kono N."/>
            <person name="Nakamura H."/>
            <person name="Mori M."/>
            <person name="Yoshida Y."/>
            <person name="Ohtoshi R."/>
            <person name="Malay A.D."/>
            <person name="Moran D.A.P."/>
            <person name="Tomita M."/>
            <person name="Numata K."/>
            <person name="Arakawa K."/>
        </authorList>
    </citation>
    <scope>NUCLEOTIDE SEQUENCE</scope>
</reference>
<dbReference type="EMBL" id="BMAV01025778">
    <property type="protein sequence ID" value="GFS44603.1"/>
    <property type="molecule type" value="Genomic_DNA"/>
</dbReference>
<organism evidence="2 3">
    <name type="scientific">Trichonephila inaurata madagascariensis</name>
    <dbReference type="NCBI Taxonomy" id="2747483"/>
    <lineage>
        <taxon>Eukaryota</taxon>
        <taxon>Metazoa</taxon>
        <taxon>Ecdysozoa</taxon>
        <taxon>Arthropoda</taxon>
        <taxon>Chelicerata</taxon>
        <taxon>Arachnida</taxon>
        <taxon>Araneae</taxon>
        <taxon>Araneomorphae</taxon>
        <taxon>Entelegynae</taxon>
        <taxon>Araneoidea</taxon>
        <taxon>Nephilidae</taxon>
        <taxon>Trichonephila</taxon>
        <taxon>Trichonephila inaurata</taxon>
    </lineage>
</organism>
<protein>
    <submittedName>
        <fullName evidence="2">Uncharacterized protein</fullName>
    </submittedName>
</protein>
<sequence length="113" mass="12472">MVFNFASNNSQITVKGGRVDLVTSSHNKRRFRVNGSWRPSLRDLNSARVASECDKLRKKVGERSGKKRVDLIVSSRKKKTQLSTFAENSAAAPKNSTTVPEHSTAVPEKSGRS</sequence>
<comment type="caution">
    <text evidence="2">The sequence shown here is derived from an EMBL/GenBank/DDBJ whole genome shotgun (WGS) entry which is preliminary data.</text>
</comment>